<dbReference type="PANTHER" id="PTHR43761">
    <property type="entry name" value="D-ISOMER SPECIFIC 2-HYDROXYACID DEHYDROGENASE FAMILY PROTEIN (AFU_ORTHOLOGUE AFUA_1G13630)"/>
    <property type="match status" value="1"/>
</dbReference>
<evidence type="ECO:0000259" key="7">
    <source>
        <dbReference type="Pfam" id="PF02826"/>
    </source>
</evidence>
<dbReference type="InterPro" id="IPR006139">
    <property type="entry name" value="D-isomer_2_OHA_DH_cat_dom"/>
</dbReference>
<evidence type="ECO:0000256" key="2">
    <source>
        <dbReference type="ARBA" id="ARBA00023002"/>
    </source>
</evidence>
<dbReference type="PROSITE" id="PS00671">
    <property type="entry name" value="D_2_HYDROXYACID_DH_3"/>
    <property type="match status" value="1"/>
</dbReference>
<accession>A0A2J7YPA9</accession>
<feature type="domain" description="D-isomer specific 2-hydroxyacid dehydrogenase catalytic" evidence="6">
    <location>
        <begin position="48"/>
        <end position="324"/>
    </location>
</feature>
<feature type="domain" description="D-isomer specific 2-hydroxyacid dehydrogenase NAD-binding" evidence="7">
    <location>
        <begin position="133"/>
        <end position="293"/>
    </location>
</feature>
<dbReference type="AlphaFoldDB" id="A0A2J7YPA9"/>
<feature type="region of interest" description="Disordered" evidence="5">
    <location>
        <begin position="323"/>
        <end position="346"/>
    </location>
</feature>
<dbReference type="InterPro" id="IPR029753">
    <property type="entry name" value="D-isomer_DH_CS"/>
</dbReference>
<dbReference type="Pfam" id="PF02826">
    <property type="entry name" value="2-Hacid_dh_C"/>
    <property type="match status" value="1"/>
</dbReference>
<dbReference type="SUPFAM" id="SSF51735">
    <property type="entry name" value="NAD(P)-binding Rossmann-fold domains"/>
    <property type="match status" value="1"/>
</dbReference>
<dbReference type="Proteomes" id="UP000236520">
    <property type="component" value="Unassembled WGS sequence"/>
</dbReference>
<evidence type="ECO:0008006" key="10">
    <source>
        <dbReference type="Google" id="ProtNLM"/>
    </source>
</evidence>
<dbReference type="PANTHER" id="PTHR43761:SF1">
    <property type="entry name" value="D-ISOMER SPECIFIC 2-HYDROXYACID DEHYDROGENASE CATALYTIC DOMAIN-CONTAINING PROTEIN-RELATED"/>
    <property type="match status" value="1"/>
</dbReference>
<dbReference type="EMBL" id="LJIW01000002">
    <property type="protein sequence ID" value="PNG89867.1"/>
    <property type="molecule type" value="Genomic_DNA"/>
</dbReference>
<dbReference type="InterPro" id="IPR006140">
    <property type="entry name" value="D-isomer_DH_NAD-bd"/>
</dbReference>
<keyword evidence="2 4" id="KW-0560">Oxidoreductase</keyword>
<keyword evidence="9" id="KW-1185">Reference proteome</keyword>
<dbReference type="PROSITE" id="PS00670">
    <property type="entry name" value="D_2_HYDROXYACID_DH_2"/>
    <property type="match status" value="1"/>
</dbReference>
<proteinExistence type="inferred from homology"/>
<protein>
    <recommendedName>
        <fullName evidence="10">Dehydrogenase</fullName>
    </recommendedName>
</protein>
<dbReference type="InterPro" id="IPR036291">
    <property type="entry name" value="NAD(P)-bd_dom_sf"/>
</dbReference>
<dbReference type="Pfam" id="PF00389">
    <property type="entry name" value="2-Hacid_dh"/>
    <property type="match status" value="1"/>
</dbReference>
<dbReference type="GO" id="GO:0016616">
    <property type="term" value="F:oxidoreductase activity, acting on the CH-OH group of donors, NAD or NADP as acceptor"/>
    <property type="evidence" value="ECO:0007669"/>
    <property type="project" value="InterPro"/>
</dbReference>
<evidence type="ECO:0000259" key="6">
    <source>
        <dbReference type="Pfam" id="PF00389"/>
    </source>
</evidence>
<evidence type="ECO:0000313" key="8">
    <source>
        <dbReference type="EMBL" id="PNG89867.1"/>
    </source>
</evidence>
<evidence type="ECO:0000313" key="9">
    <source>
        <dbReference type="Proteomes" id="UP000236520"/>
    </source>
</evidence>
<dbReference type="SUPFAM" id="SSF52283">
    <property type="entry name" value="Formate/glycerate dehydrogenase catalytic domain-like"/>
    <property type="match status" value="1"/>
</dbReference>
<comment type="caution">
    <text evidence="8">The sequence shown here is derived from an EMBL/GenBank/DDBJ whole genome shotgun (WGS) entry which is preliminary data.</text>
</comment>
<evidence type="ECO:0000256" key="3">
    <source>
        <dbReference type="ARBA" id="ARBA00023027"/>
    </source>
</evidence>
<comment type="similarity">
    <text evidence="1 4">Belongs to the D-isomer specific 2-hydroxyacid dehydrogenase family.</text>
</comment>
<reference evidence="8 9" key="1">
    <citation type="submission" date="2015-09" db="EMBL/GenBank/DDBJ databases">
        <title>Genome sequence, genome mining and natural product profiling of a biocontrol bacterium Streptomyces malaysiensis F913.</title>
        <authorList>
            <person name="Xu Y."/>
            <person name="Wei J."/>
            <person name="Xie J."/>
            <person name="Li T."/>
            <person name="Zhou Z."/>
        </authorList>
    </citation>
    <scope>NUCLEOTIDE SEQUENCE [LARGE SCALE GENOMIC DNA]</scope>
    <source>
        <strain evidence="8 9">F913</strain>
    </source>
</reference>
<organism evidence="8 9">
    <name type="scientific">Streptomyces malaysiensis</name>
    <dbReference type="NCBI Taxonomy" id="92644"/>
    <lineage>
        <taxon>Bacteria</taxon>
        <taxon>Bacillati</taxon>
        <taxon>Actinomycetota</taxon>
        <taxon>Actinomycetes</taxon>
        <taxon>Kitasatosporales</taxon>
        <taxon>Streptomycetaceae</taxon>
        <taxon>Streptomyces</taxon>
        <taxon>Streptomyces violaceusniger group</taxon>
    </lineage>
</organism>
<evidence type="ECO:0000256" key="5">
    <source>
        <dbReference type="SAM" id="MobiDB-lite"/>
    </source>
</evidence>
<evidence type="ECO:0000256" key="1">
    <source>
        <dbReference type="ARBA" id="ARBA00005854"/>
    </source>
</evidence>
<dbReference type="InterPro" id="IPR050418">
    <property type="entry name" value="D-iso_2-hydroxyacid_DH_PdxB"/>
</dbReference>
<keyword evidence="3" id="KW-0520">NAD</keyword>
<dbReference type="GO" id="GO:0051287">
    <property type="term" value="F:NAD binding"/>
    <property type="evidence" value="ECO:0007669"/>
    <property type="project" value="InterPro"/>
</dbReference>
<sequence>MFIGDDHVLGEILDEVADTLARRGHRVVRGPAQPPPARTVYPPDTWPRLFAAAEVLVVSTRTAVPAELLAASPRVRGVVFPSIGTESVDLAAATRLGVVVAHGATDENCRSMAEATVMLAAGLLLQLPLRQREFNENVARPAPSAITSRMMSGHTVGLLGFGRIAKEVVRRLDGWGVRRVLACTRHPADHGDWPQVTFTDLGTVLEQSDVLSVHLPLSQETAGLIGAAELSRMKPGSVLVNTARGGIVDETALARALSQGRLAGAAVDTFVQEPPPPDHPLRACPTALLTNHIIGHTRELFDSLAPVAVEHVQSILDGRPPRYVRNPEVLSHPHRHRHTGREAGIP</sequence>
<gene>
    <name evidence="8" type="ORF">SMF913_25332</name>
</gene>
<dbReference type="Gene3D" id="3.40.50.720">
    <property type="entry name" value="NAD(P)-binding Rossmann-like Domain"/>
    <property type="match status" value="2"/>
</dbReference>
<name>A0A2J7YPA9_STRMQ</name>
<evidence type="ECO:0000256" key="4">
    <source>
        <dbReference type="RuleBase" id="RU003719"/>
    </source>
</evidence>